<dbReference type="Proteomes" id="UP000006322">
    <property type="component" value="Unassembled WGS sequence"/>
</dbReference>
<reference evidence="2" key="1">
    <citation type="journal article" date="2014" name="Environ. Microbiol.">
        <title>Comparative genomics of the marine bacterial genus Glaciecola reveals the high degree of genomic diversity and genomic characteristic for cold adaptation.</title>
        <authorList>
            <person name="Qin Q.L."/>
            <person name="Xie B.B."/>
            <person name="Yu Y."/>
            <person name="Shu Y.L."/>
            <person name="Rong J.C."/>
            <person name="Zhang Y.J."/>
            <person name="Zhao D.L."/>
            <person name="Chen X.L."/>
            <person name="Zhang X.Y."/>
            <person name="Chen B."/>
            <person name="Zhou B.C."/>
            <person name="Zhang Y.Z."/>
        </authorList>
    </citation>
    <scope>NUCLEOTIDE SEQUENCE [LARGE SCALE GENOMIC DNA]</scope>
    <source>
        <strain evidence="2">LMG 21857</strain>
    </source>
</reference>
<name>K6ZAG7_9ALTE</name>
<dbReference type="SUPFAM" id="SSF53795">
    <property type="entry name" value="PEP carboxykinase-like"/>
    <property type="match status" value="1"/>
</dbReference>
<dbReference type="NCBIfam" id="TIGR04352">
    <property type="entry name" value="HprK_rel_A"/>
    <property type="match status" value="1"/>
</dbReference>
<protein>
    <recommendedName>
        <fullName evidence="3">HPr kinase</fullName>
    </recommendedName>
</protein>
<gene>
    <name evidence="1" type="ORF">GPLA_2221</name>
</gene>
<evidence type="ECO:0000313" key="1">
    <source>
        <dbReference type="EMBL" id="GAC33126.1"/>
    </source>
</evidence>
<dbReference type="AlphaFoldDB" id="K6ZAG7"/>
<dbReference type="OrthoDB" id="4544211at2"/>
<dbReference type="RefSeq" id="WP_007104909.1">
    <property type="nucleotide sequence ID" value="NZ_BAER01000047.1"/>
</dbReference>
<dbReference type="Gene3D" id="3.40.50.300">
    <property type="entry name" value="P-loop containing nucleotide triphosphate hydrolases"/>
    <property type="match status" value="1"/>
</dbReference>
<keyword evidence="2" id="KW-1185">Reference proteome</keyword>
<proteinExistence type="predicted"/>
<evidence type="ECO:0008006" key="3">
    <source>
        <dbReference type="Google" id="ProtNLM"/>
    </source>
</evidence>
<comment type="caution">
    <text evidence="1">The sequence shown here is derived from an EMBL/GenBank/DDBJ whole genome shotgun (WGS) entry which is preliminary data.</text>
</comment>
<dbReference type="STRING" id="1129793.GPLA_2221"/>
<organism evidence="1 2">
    <name type="scientific">Paraglaciecola polaris LMG 21857</name>
    <dbReference type="NCBI Taxonomy" id="1129793"/>
    <lineage>
        <taxon>Bacteria</taxon>
        <taxon>Pseudomonadati</taxon>
        <taxon>Pseudomonadota</taxon>
        <taxon>Gammaproteobacteria</taxon>
        <taxon>Alteromonadales</taxon>
        <taxon>Alteromonadaceae</taxon>
        <taxon>Paraglaciecola</taxon>
    </lineage>
</organism>
<accession>K6ZAG7</accession>
<evidence type="ECO:0000313" key="2">
    <source>
        <dbReference type="Proteomes" id="UP000006322"/>
    </source>
</evidence>
<sequence>MNTILDLGIYRFAIEHCPSFISPSLAALYDNSLGLFPEKPIDYHLTIKNTSLIRRFIKPQVCIYIDNQRPFHPVKKSLLLPSLEWALNWCIASFDFNHLLIHSSVIVKNGKAIICPAQPGSGKSTLATYFGLRGWRVYSDEMAIINLHSHLVRPMHRPSSLKNKSIDVIKHLVPEAVISPVAKGTHKGDIAHVKLMSRLQYDELVDAEVVAVVFPKYRSNQKLNINTLSQTAGFSRLVHHAFNYNVLGIEGFQTLKSVVDNSQFFDISYSSYDGLSDFLDGLID</sequence>
<dbReference type="InterPro" id="IPR027600">
    <property type="entry name" value="HprK-rel_A"/>
</dbReference>
<dbReference type="EMBL" id="BAER01000047">
    <property type="protein sequence ID" value="GAC33126.1"/>
    <property type="molecule type" value="Genomic_DNA"/>
</dbReference>
<dbReference type="InterPro" id="IPR027417">
    <property type="entry name" value="P-loop_NTPase"/>
</dbReference>